<comment type="caution">
    <text evidence="2">The sequence shown here is derived from an EMBL/GenBank/DDBJ whole genome shotgun (WGS) entry which is preliminary data.</text>
</comment>
<proteinExistence type="predicted"/>
<dbReference type="EMBL" id="NXGH01000007">
    <property type="protein sequence ID" value="PRM90232.1"/>
    <property type="molecule type" value="Genomic_DNA"/>
</dbReference>
<dbReference type="InterPro" id="IPR005801">
    <property type="entry name" value="ADC_synthase"/>
</dbReference>
<dbReference type="RefSeq" id="WP_105911385.1">
    <property type="nucleotide sequence ID" value="NZ_NXGH01000007.1"/>
</dbReference>
<reference evidence="2 3" key="1">
    <citation type="submission" date="2017-09" db="EMBL/GenBank/DDBJ databases">
        <title>Reassesment of A. cryaerophilus.</title>
        <authorList>
            <person name="Perez-Cataluna A."/>
            <person name="Collado L."/>
            <person name="Salgado O."/>
            <person name="Lefinanco V."/>
            <person name="Figueras M.J."/>
        </authorList>
    </citation>
    <scope>NUCLEOTIDE SEQUENCE [LARGE SCALE GENOMIC DNA]</scope>
    <source>
        <strain evidence="2 3">LMG 9871</strain>
    </source>
</reference>
<dbReference type="PRINTS" id="PR00095">
    <property type="entry name" value="ANTSNTHASEI"/>
</dbReference>
<organism evidence="2 3">
    <name type="scientific">Aliarcobacter cryaerophilus</name>
    <dbReference type="NCBI Taxonomy" id="28198"/>
    <lineage>
        <taxon>Bacteria</taxon>
        <taxon>Pseudomonadati</taxon>
        <taxon>Campylobacterota</taxon>
        <taxon>Epsilonproteobacteria</taxon>
        <taxon>Campylobacterales</taxon>
        <taxon>Arcobacteraceae</taxon>
        <taxon>Aliarcobacter</taxon>
    </lineage>
</organism>
<dbReference type="PANTHER" id="PTHR11236">
    <property type="entry name" value="AMINOBENZOATE/ANTHRANILATE SYNTHASE"/>
    <property type="match status" value="1"/>
</dbReference>
<dbReference type="Pfam" id="PF00425">
    <property type="entry name" value="Chorismate_bind"/>
    <property type="match status" value="1"/>
</dbReference>
<dbReference type="Proteomes" id="UP000238649">
    <property type="component" value="Unassembled WGS sequence"/>
</dbReference>
<evidence type="ECO:0000259" key="1">
    <source>
        <dbReference type="Pfam" id="PF00425"/>
    </source>
</evidence>
<accession>A0A2S9SUI5</accession>
<dbReference type="SUPFAM" id="SSF56322">
    <property type="entry name" value="ADC synthase"/>
    <property type="match status" value="1"/>
</dbReference>
<dbReference type="GO" id="GO:0046820">
    <property type="term" value="F:4-amino-4-deoxychorismate synthase activity"/>
    <property type="evidence" value="ECO:0007669"/>
    <property type="project" value="TreeGrafter"/>
</dbReference>
<evidence type="ECO:0000313" key="3">
    <source>
        <dbReference type="Proteomes" id="UP000238649"/>
    </source>
</evidence>
<dbReference type="NCBIfam" id="NF005486">
    <property type="entry name" value="PRK07093.1"/>
    <property type="match status" value="1"/>
</dbReference>
<sequence length="318" mass="36667">MFTNFKDNLNKFGSSKEPFLFLISYDLKKIYIEKLDNLSQNIKFEINSENKKYIKDYTLKKYPISFDEYKIKFDLIQNEIKNGNSYLLNLTTKTKIDTNLSLDEIYQASSSLLNLRVKIDDLDFVCFSPEKFIDIKNNKIYTYPMKGTIDTILDDAKNLLLNSKKELAEHTMVVDLLRNDLGKVAKNIKVEEFRTFSKISTRNSELFQTSSVISGNLGNNWQEKIGDIFSNILPAGSITGTPKKSTIEILKNIENYDRGFYSGIFGIFDGINLQSFVLIRFIENINQELFYKSGGGITSDSIAKQEYEELLNKVYLPF</sequence>
<dbReference type="AlphaFoldDB" id="A0A2S9SUI5"/>
<dbReference type="PANTHER" id="PTHR11236:SF50">
    <property type="entry name" value="AMINODEOXYCHORISMATE SYNTHASE COMPONENT 1"/>
    <property type="match status" value="1"/>
</dbReference>
<dbReference type="OrthoDB" id="9803598at2"/>
<gene>
    <name evidence="2" type="ORF">CJ671_03730</name>
</gene>
<feature type="domain" description="Chorismate-utilising enzyme C-terminal" evidence="1">
    <location>
        <begin position="66"/>
        <end position="313"/>
    </location>
</feature>
<name>A0A2S9SUI5_9BACT</name>
<dbReference type="GO" id="GO:0000162">
    <property type="term" value="P:L-tryptophan biosynthetic process"/>
    <property type="evidence" value="ECO:0007669"/>
    <property type="project" value="TreeGrafter"/>
</dbReference>
<evidence type="ECO:0000313" key="2">
    <source>
        <dbReference type="EMBL" id="PRM90232.1"/>
    </source>
</evidence>
<dbReference type="InterPro" id="IPR019999">
    <property type="entry name" value="Anth_synth_I-like"/>
</dbReference>
<dbReference type="InterPro" id="IPR015890">
    <property type="entry name" value="Chorismate_C"/>
</dbReference>
<dbReference type="Gene3D" id="3.60.120.10">
    <property type="entry name" value="Anthranilate synthase"/>
    <property type="match status" value="1"/>
</dbReference>
<protein>
    <submittedName>
        <fullName evidence="2">Aminodeoxychorismate synthase component I</fullName>
    </submittedName>
</protein>